<feature type="compositionally biased region" description="Low complexity" evidence="2">
    <location>
        <begin position="282"/>
        <end position="291"/>
    </location>
</feature>
<dbReference type="InterPro" id="IPR006869">
    <property type="entry name" value="DUF547"/>
</dbReference>
<evidence type="ECO:0000313" key="6">
    <source>
        <dbReference type="Proteomes" id="UP001412067"/>
    </source>
</evidence>
<evidence type="ECO:0000259" key="3">
    <source>
        <dbReference type="Pfam" id="PF04784"/>
    </source>
</evidence>
<evidence type="ECO:0000313" key="5">
    <source>
        <dbReference type="EMBL" id="KAK8963739.1"/>
    </source>
</evidence>
<dbReference type="EMBL" id="JBBWWR010000007">
    <property type="protein sequence ID" value="KAK8963739.1"/>
    <property type="molecule type" value="Genomic_DNA"/>
</dbReference>
<reference evidence="5 6" key="1">
    <citation type="journal article" date="2022" name="Nat. Plants">
        <title>Genomes of leafy and leafless Platanthera orchids illuminate the evolution of mycoheterotrophy.</title>
        <authorList>
            <person name="Li M.H."/>
            <person name="Liu K.W."/>
            <person name="Li Z."/>
            <person name="Lu H.C."/>
            <person name="Ye Q.L."/>
            <person name="Zhang D."/>
            <person name="Wang J.Y."/>
            <person name="Li Y.F."/>
            <person name="Zhong Z.M."/>
            <person name="Liu X."/>
            <person name="Yu X."/>
            <person name="Liu D.K."/>
            <person name="Tu X.D."/>
            <person name="Liu B."/>
            <person name="Hao Y."/>
            <person name="Liao X.Y."/>
            <person name="Jiang Y.T."/>
            <person name="Sun W.H."/>
            <person name="Chen J."/>
            <person name="Chen Y.Q."/>
            <person name="Ai Y."/>
            <person name="Zhai J.W."/>
            <person name="Wu S.S."/>
            <person name="Zhou Z."/>
            <person name="Hsiao Y.Y."/>
            <person name="Wu W.L."/>
            <person name="Chen Y.Y."/>
            <person name="Lin Y.F."/>
            <person name="Hsu J.L."/>
            <person name="Li C.Y."/>
            <person name="Wang Z.W."/>
            <person name="Zhao X."/>
            <person name="Zhong W.Y."/>
            <person name="Ma X.K."/>
            <person name="Ma L."/>
            <person name="Huang J."/>
            <person name="Chen G.Z."/>
            <person name="Huang M.Z."/>
            <person name="Huang L."/>
            <person name="Peng D.H."/>
            <person name="Luo Y.B."/>
            <person name="Zou S.Q."/>
            <person name="Chen S.P."/>
            <person name="Lan S."/>
            <person name="Tsai W.C."/>
            <person name="Van de Peer Y."/>
            <person name="Liu Z.J."/>
        </authorList>
    </citation>
    <scope>NUCLEOTIDE SEQUENCE [LARGE SCALE GENOMIC DNA]</scope>
    <source>
        <strain evidence="5">Lor288</strain>
    </source>
</reference>
<comment type="caution">
    <text evidence="5">The sequence shown here is derived from an EMBL/GenBank/DDBJ whole genome shotgun (WGS) entry which is preliminary data.</text>
</comment>
<evidence type="ECO:0000259" key="4">
    <source>
        <dbReference type="Pfam" id="PF14389"/>
    </source>
</evidence>
<dbReference type="Proteomes" id="UP001412067">
    <property type="component" value="Unassembled WGS sequence"/>
</dbReference>
<keyword evidence="6" id="KW-1185">Reference proteome</keyword>
<dbReference type="PANTHER" id="PTHR23054:SF18">
    <property type="entry name" value="TERNARY COMPLEX FACTOR MIP1, LEUCINE-ZIPPER"/>
    <property type="match status" value="1"/>
</dbReference>
<feature type="region of interest" description="Disordered" evidence="2">
    <location>
        <begin position="271"/>
        <end position="291"/>
    </location>
</feature>
<feature type="domain" description="Ternary complex factor MIP1 leucine-zipper" evidence="4">
    <location>
        <begin position="41"/>
        <end position="114"/>
    </location>
</feature>
<evidence type="ECO:0000256" key="1">
    <source>
        <dbReference type="SAM" id="Coils"/>
    </source>
</evidence>
<proteinExistence type="predicted"/>
<keyword evidence="1" id="KW-0175">Coiled coil</keyword>
<gene>
    <name evidence="5" type="ORF">KSP40_PGU007590</name>
</gene>
<evidence type="ECO:0008006" key="7">
    <source>
        <dbReference type="Google" id="ProtNLM"/>
    </source>
</evidence>
<sequence length="588" mass="66893">MQELRSQRCELKAMELLAHKRSKSDDEKRVKDDMFTSPNLKEIVQLERRLKNQLEARNTLENALGCGKSVIDTSSDSFMPKPAKELIREIAVLELEVMHLEQYLLSLYRKAFDQQIPKLSHLPPKHKQSNSCQRKLFNDLPGPEILSTGSPLVHSTRILPSQISSCKLADESCFDRVADRSINRCHSALNQRAVYSSRMSPSESALARALQDCDSQPLSFLTDWHDSNSGLISLAEYLGTSVTDHVHETPNKISEDMLKCMGAIYSKLSDPPLMNPHPSPSPSSSVSSMSGISPQCAADMWSPGCRNESVLDSRLVNPFRVEGLKEFSGPYNFMVEVSSIRNEDRRLKIIEVLLNTYKSLVFKLATINVKKMKNDEKVPFWINLHNALMMHAYLVHGVPRSSTKRYSLIIKATCIVGGHSVNADLIQGSFLGGRTNWIGQWLRTFKLPAMKSKKRDEWRRIYAIEKHEPLLHFALCLGSHSDPAVRIYTVDGWHQQLETAKEEYIRATIGIHKDQKIFLPKLIESYVKERCMNSQKVVDMIQQCLPETMRMAVKRCQKGAASQNIEWVPHNFSFRFLLSREVANIPQM</sequence>
<dbReference type="PANTHER" id="PTHR23054">
    <property type="entry name" value="TERNARY COMPLEX FACTOR MIP1, LEUCINE-ZIPPER-RELATED"/>
    <property type="match status" value="1"/>
</dbReference>
<accession>A0ABR2MJJ9</accession>
<dbReference type="Pfam" id="PF04784">
    <property type="entry name" value="DUF547"/>
    <property type="match status" value="1"/>
</dbReference>
<name>A0ABR2MJJ9_9ASPA</name>
<organism evidence="5 6">
    <name type="scientific">Platanthera guangdongensis</name>
    <dbReference type="NCBI Taxonomy" id="2320717"/>
    <lineage>
        <taxon>Eukaryota</taxon>
        <taxon>Viridiplantae</taxon>
        <taxon>Streptophyta</taxon>
        <taxon>Embryophyta</taxon>
        <taxon>Tracheophyta</taxon>
        <taxon>Spermatophyta</taxon>
        <taxon>Magnoliopsida</taxon>
        <taxon>Liliopsida</taxon>
        <taxon>Asparagales</taxon>
        <taxon>Orchidaceae</taxon>
        <taxon>Orchidoideae</taxon>
        <taxon>Orchideae</taxon>
        <taxon>Orchidinae</taxon>
        <taxon>Platanthera</taxon>
    </lineage>
</organism>
<feature type="coiled-coil region" evidence="1">
    <location>
        <begin position="43"/>
        <end position="103"/>
    </location>
</feature>
<evidence type="ECO:0000256" key="2">
    <source>
        <dbReference type="SAM" id="MobiDB-lite"/>
    </source>
</evidence>
<dbReference type="InterPro" id="IPR025757">
    <property type="entry name" value="MIP1_Leuzipper"/>
</dbReference>
<protein>
    <recommendedName>
        <fullName evidence="7">Ternary complex factor MIP1, leucine-zipper</fullName>
    </recommendedName>
</protein>
<dbReference type="Pfam" id="PF14389">
    <property type="entry name" value="Lzipper-MIP1"/>
    <property type="match status" value="1"/>
</dbReference>
<feature type="domain" description="DUF547" evidence="3">
    <location>
        <begin position="370"/>
        <end position="505"/>
    </location>
</feature>